<keyword evidence="10 13" id="KW-0472">Membrane</keyword>
<dbReference type="Proteomes" id="UP001141327">
    <property type="component" value="Unassembled WGS sequence"/>
</dbReference>
<keyword evidence="8 13" id="KW-1133">Transmembrane helix</keyword>
<dbReference type="InterPro" id="IPR027359">
    <property type="entry name" value="Volt_channel_dom_sf"/>
</dbReference>
<dbReference type="EMBL" id="JAPMOS010000039">
    <property type="protein sequence ID" value="KAJ4457790.1"/>
    <property type="molecule type" value="Genomic_DNA"/>
</dbReference>
<organism evidence="15 16">
    <name type="scientific">Paratrimastix pyriformis</name>
    <dbReference type="NCBI Taxonomy" id="342808"/>
    <lineage>
        <taxon>Eukaryota</taxon>
        <taxon>Metamonada</taxon>
        <taxon>Preaxostyla</taxon>
        <taxon>Paratrimastigidae</taxon>
        <taxon>Paratrimastix</taxon>
    </lineage>
</organism>
<feature type="transmembrane region" description="Helical" evidence="13">
    <location>
        <begin position="284"/>
        <end position="305"/>
    </location>
</feature>
<evidence type="ECO:0000256" key="7">
    <source>
        <dbReference type="ARBA" id="ARBA00022958"/>
    </source>
</evidence>
<dbReference type="SUPFAM" id="SSF81324">
    <property type="entry name" value="Voltage-gated potassium channels"/>
    <property type="match status" value="1"/>
</dbReference>
<evidence type="ECO:0000256" key="5">
    <source>
        <dbReference type="ARBA" id="ARBA00022826"/>
    </source>
</evidence>
<dbReference type="PANTHER" id="PTHR11537:SF254">
    <property type="entry name" value="POTASSIUM VOLTAGE-GATED CHANNEL PROTEIN SHAB"/>
    <property type="match status" value="1"/>
</dbReference>
<dbReference type="InterPro" id="IPR005821">
    <property type="entry name" value="Ion_trans_dom"/>
</dbReference>
<evidence type="ECO:0000256" key="8">
    <source>
        <dbReference type="ARBA" id="ARBA00022989"/>
    </source>
</evidence>
<dbReference type="Gene3D" id="1.10.287.70">
    <property type="match status" value="1"/>
</dbReference>
<feature type="transmembrane region" description="Helical" evidence="13">
    <location>
        <begin position="74"/>
        <end position="92"/>
    </location>
</feature>
<keyword evidence="9" id="KW-0406">Ion transport</keyword>
<evidence type="ECO:0000256" key="12">
    <source>
        <dbReference type="SAM" id="MobiDB-lite"/>
    </source>
</evidence>
<dbReference type="Gene3D" id="1.20.120.350">
    <property type="entry name" value="Voltage-gated potassium channels. Chain C"/>
    <property type="match status" value="1"/>
</dbReference>
<feature type="transmembrane region" description="Helical" evidence="13">
    <location>
        <begin position="203"/>
        <end position="227"/>
    </location>
</feature>
<keyword evidence="11 15" id="KW-0407">Ion channel</keyword>
<keyword evidence="6" id="KW-0851">Voltage-gated channel</keyword>
<evidence type="ECO:0000256" key="10">
    <source>
        <dbReference type="ARBA" id="ARBA00023136"/>
    </source>
</evidence>
<feature type="region of interest" description="Disordered" evidence="12">
    <location>
        <begin position="323"/>
        <end position="381"/>
    </location>
</feature>
<evidence type="ECO:0000256" key="3">
    <source>
        <dbReference type="ARBA" id="ARBA00022538"/>
    </source>
</evidence>
<keyword evidence="5" id="KW-0631">Potassium channel</keyword>
<proteinExistence type="predicted"/>
<evidence type="ECO:0000256" key="1">
    <source>
        <dbReference type="ARBA" id="ARBA00004141"/>
    </source>
</evidence>
<evidence type="ECO:0000256" key="6">
    <source>
        <dbReference type="ARBA" id="ARBA00022882"/>
    </source>
</evidence>
<keyword evidence="7" id="KW-0630">Potassium</keyword>
<dbReference type="Pfam" id="PF00520">
    <property type="entry name" value="Ion_trans"/>
    <property type="match status" value="1"/>
</dbReference>
<evidence type="ECO:0000313" key="16">
    <source>
        <dbReference type="Proteomes" id="UP001141327"/>
    </source>
</evidence>
<feature type="compositionally biased region" description="Pro residues" evidence="12">
    <location>
        <begin position="371"/>
        <end position="381"/>
    </location>
</feature>
<feature type="domain" description="Ion transport" evidence="14">
    <location>
        <begin position="73"/>
        <end position="315"/>
    </location>
</feature>
<keyword evidence="16" id="KW-1185">Reference proteome</keyword>
<comment type="caution">
    <text evidence="15">The sequence shown here is derived from an EMBL/GenBank/DDBJ whole genome shotgun (WGS) entry which is preliminary data.</text>
</comment>
<feature type="transmembrane region" description="Helical" evidence="13">
    <location>
        <begin position="139"/>
        <end position="162"/>
    </location>
</feature>
<evidence type="ECO:0000259" key="14">
    <source>
        <dbReference type="Pfam" id="PF00520"/>
    </source>
</evidence>
<keyword evidence="3" id="KW-0633">Potassium transport</keyword>
<evidence type="ECO:0000256" key="9">
    <source>
        <dbReference type="ARBA" id="ARBA00023065"/>
    </source>
</evidence>
<dbReference type="PRINTS" id="PR00169">
    <property type="entry name" value="KCHANNEL"/>
</dbReference>
<evidence type="ECO:0000313" key="15">
    <source>
        <dbReference type="EMBL" id="KAJ4457790.1"/>
    </source>
</evidence>
<evidence type="ECO:0000256" key="4">
    <source>
        <dbReference type="ARBA" id="ARBA00022692"/>
    </source>
</evidence>
<accession>A0ABQ8UK06</accession>
<dbReference type="PANTHER" id="PTHR11537">
    <property type="entry name" value="VOLTAGE-GATED POTASSIUM CHANNEL"/>
    <property type="match status" value="1"/>
</dbReference>
<keyword evidence="2" id="KW-0813">Transport</keyword>
<dbReference type="InterPro" id="IPR028325">
    <property type="entry name" value="VG_K_chnl"/>
</dbReference>
<reference evidence="15" key="1">
    <citation type="journal article" date="2022" name="bioRxiv">
        <title>Genomics of Preaxostyla Flagellates Illuminates Evolutionary Transitions and the Path Towards Mitochondrial Loss.</title>
        <authorList>
            <person name="Novak L.V.F."/>
            <person name="Treitli S.C."/>
            <person name="Pyrih J."/>
            <person name="Halakuc P."/>
            <person name="Pipaliya S.V."/>
            <person name="Vacek V."/>
            <person name="Brzon O."/>
            <person name="Soukal P."/>
            <person name="Eme L."/>
            <person name="Dacks J.B."/>
            <person name="Karnkowska A."/>
            <person name="Elias M."/>
            <person name="Hampl V."/>
        </authorList>
    </citation>
    <scope>NUCLEOTIDE SEQUENCE</scope>
    <source>
        <strain evidence="15">RCP-MX</strain>
    </source>
</reference>
<feature type="region of interest" description="Disordered" evidence="12">
    <location>
        <begin position="428"/>
        <end position="480"/>
    </location>
</feature>
<feature type="compositionally biased region" description="Polar residues" evidence="12">
    <location>
        <begin position="352"/>
        <end position="362"/>
    </location>
</feature>
<evidence type="ECO:0000256" key="11">
    <source>
        <dbReference type="ARBA" id="ARBA00023303"/>
    </source>
</evidence>
<feature type="compositionally biased region" description="Pro residues" evidence="12">
    <location>
        <begin position="436"/>
        <end position="461"/>
    </location>
</feature>
<evidence type="ECO:0000256" key="2">
    <source>
        <dbReference type="ARBA" id="ARBA00022448"/>
    </source>
</evidence>
<gene>
    <name evidence="15" type="ORF">PAPYR_6598</name>
</gene>
<name>A0ABQ8UK06_9EUKA</name>
<feature type="transmembrane region" description="Helical" evidence="13">
    <location>
        <begin position="99"/>
        <end position="119"/>
    </location>
</feature>
<comment type="subcellular location">
    <subcellularLocation>
        <location evidence="1">Membrane</location>
        <topology evidence="1">Multi-pass membrane protein</topology>
    </subcellularLocation>
</comment>
<dbReference type="GO" id="GO:0034220">
    <property type="term" value="P:monoatomic ion transmembrane transport"/>
    <property type="evidence" value="ECO:0007669"/>
    <property type="project" value="UniProtKB-KW"/>
</dbReference>
<evidence type="ECO:0000256" key="13">
    <source>
        <dbReference type="SAM" id="Phobius"/>
    </source>
</evidence>
<sequence>MLQAVTAFMVRAQQQRRPGEERDTIDKPPVLLLPPPPPRPTPFDALYSETLDFKQVQAILLALFDSQATRVGKVIHWAIMALILISCGAFVVETIPSIYILDLPIWFAIECFCMMIFTVEYGARFIAHVPQWWPFVKDPLNMIDLISIVPFYFELTLAAFVSEKFLDVRVVRIIRLSRVLRLFKLGRYSNTLRNVARALRHSVNALALLLFFIGIALVLFSSCLFYFERGHWNPEAMMWVQSDGSPSQFQSIPHGFWWTITTLTTVGYGPALGDVVPKTDAGRVTASIAMICGVLIIAMPSGIVAQEFTKQYDQKGNVTNGTGAASYGPYSPPPSTNGGTSLASSDDDRTSLRSGGSISPSPTEMAGGNSPPSPPARYFEVPPPFSLRPVAGGSRTSSNRVLELEGHIAATKALLRMLEGELADARTDAAANSATPTPPLSSPLPRRPIPPARSPPAPPPRVAQVDPVGSPHLADLPHQA</sequence>
<keyword evidence="4 13" id="KW-0812">Transmembrane</keyword>
<protein>
    <submittedName>
        <fullName evidence="15">Voltage-gated potassium channel</fullName>
    </submittedName>
</protein>